<feature type="region of interest" description="Disordered" evidence="1">
    <location>
        <begin position="1"/>
        <end position="45"/>
    </location>
</feature>
<proteinExistence type="predicted"/>
<dbReference type="STRING" id="1123269.NX02_01645"/>
<dbReference type="RefSeq" id="WP_025290462.1">
    <property type="nucleotide sequence ID" value="NZ_CP006644.1"/>
</dbReference>
<dbReference type="HOGENOM" id="CLU_2737977_0_0_5"/>
<gene>
    <name evidence="2" type="ORF">NX02_01645</name>
</gene>
<organism evidence="2 3">
    <name type="scientific">Sphingomonas sanxanigenens DSM 19645 = NX02</name>
    <dbReference type="NCBI Taxonomy" id="1123269"/>
    <lineage>
        <taxon>Bacteria</taxon>
        <taxon>Pseudomonadati</taxon>
        <taxon>Pseudomonadota</taxon>
        <taxon>Alphaproteobacteria</taxon>
        <taxon>Sphingomonadales</taxon>
        <taxon>Sphingomonadaceae</taxon>
        <taxon>Sphingomonas</taxon>
    </lineage>
</organism>
<sequence>MIGADEGDDIGLALQREARRSMERDRRDIALPGTAQRGLPASPAGFVDRGLDPSVGFEPGRGHIPIRHGML</sequence>
<protein>
    <submittedName>
        <fullName evidence="2">Uncharacterized protein</fullName>
    </submittedName>
</protein>
<evidence type="ECO:0000313" key="3">
    <source>
        <dbReference type="Proteomes" id="UP000018851"/>
    </source>
</evidence>
<evidence type="ECO:0000256" key="1">
    <source>
        <dbReference type="SAM" id="MobiDB-lite"/>
    </source>
</evidence>
<dbReference type="KEGG" id="ssan:NX02_01645"/>
<dbReference type="AlphaFoldDB" id="W0A4Y2"/>
<reference evidence="2 3" key="1">
    <citation type="submission" date="2013-07" db="EMBL/GenBank/DDBJ databases">
        <title>Completed genome of Sphingomonas sanxanigenens NX02.</title>
        <authorList>
            <person name="Ma T."/>
            <person name="Huang H."/>
            <person name="Wu M."/>
            <person name="Li X."/>
            <person name="Li G."/>
        </authorList>
    </citation>
    <scope>NUCLEOTIDE SEQUENCE [LARGE SCALE GENOMIC DNA]</scope>
    <source>
        <strain evidence="2 3">NX02</strain>
    </source>
</reference>
<name>W0A4Y2_9SPHN</name>
<accession>W0A4Y2</accession>
<dbReference type="Proteomes" id="UP000018851">
    <property type="component" value="Chromosome"/>
</dbReference>
<dbReference type="EMBL" id="CP006644">
    <property type="protein sequence ID" value="AHE52091.1"/>
    <property type="molecule type" value="Genomic_DNA"/>
</dbReference>
<evidence type="ECO:0000313" key="2">
    <source>
        <dbReference type="EMBL" id="AHE52091.1"/>
    </source>
</evidence>
<keyword evidence="3" id="KW-1185">Reference proteome</keyword>
<feature type="compositionally biased region" description="Basic and acidic residues" evidence="1">
    <location>
        <begin position="16"/>
        <end position="29"/>
    </location>
</feature>